<dbReference type="Pfam" id="PF08666">
    <property type="entry name" value="SAF"/>
    <property type="match status" value="1"/>
</dbReference>
<dbReference type="Pfam" id="PF16976">
    <property type="entry name" value="RcpC"/>
    <property type="match status" value="1"/>
</dbReference>
<comment type="caution">
    <text evidence="2">The sequence shown here is derived from an EMBL/GenBank/DDBJ whole genome shotgun (WGS) entry which is preliminary data.</text>
</comment>
<evidence type="ECO:0000313" key="2">
    <source>
        <dbReference type="EMBL" id="MBL0848662.1"/>
    </source>
</evidence>
<accession>A0A937AJ48</accession>
<evidence type="ECO:0000259" key="1">
    <source>
        <dbReference type="SMART" id="SM00858"/>
    </source>
</evidence>
<dbReference type="NCBIfam" id="TIGR03177">
    <property type="entry name" value="pilus_cpaB"/>
    <property type="match status" value="1"/>
</dbReference>
<name>A0A937AJ48_9HYPH</name>
<dbReference type="Proteomes" id="UP000736856">
    <property type="component" value="Unassembled WGS sequence"/>
</dbReference>
<protein>
    <submittedName>
        <fullName evidence="2">Flp pilus assembly protein CpaB</fullName>
    </submittedName>
</protein>
<sequence>MKLNRLVGLAISGLCAAAAGIIAMRLVAHDPVQKEDIQNGSSAVEFVNVLVSARDLAIGSPVERHSLEWIAVPRENVFKGFIDDVSRPHAIDELNGTRVRIPMLKGDPIRLEKLVGYAVSGNVSPISSLLSQGKRAAAIDISVSNAVGGMIVPNDYVDVIMVRILEGGRTRVDVVLKNIRIIAIDQSIDAEGKQSMIGGTATLELTQEQVKALMAAQNMAAKLSLVLRSASDIGGSEAEDSDFFLDSQKVQVIRAGSVTTENEEVLK</sequence>
<dbReference type="InterPro" id="IPR013974">
    <property type="entry name" value="SAF"/>
</dbReference>
<gene>
    <name evidence="2" type="primary">cpaB</name>
    <name evidence="2" type="ORF">EU981_00945</name>
</gene>
<feature type="domain" description="SAF" evidence="1">
    <location>
        <begin position="47"/>
        <end position="115"/>
    </location>
</feature>
<dbReference type="InterPro" id="IPR031571">
    <property type="entry name" value="RcpC_dom"/>
</dbReference>
<proteinExistence type="predicted"/>
<organism evidence="2 3">
    <name type="scientific">Candidatus Liberibacter ctenarytainae</name>
    <dbReference type="NCBI Taxonomy" id="2020335"/>
    <lineage>
        <taxon>Bacteria</taxon>
        <taxon>Pseudomonadati</taxon>
        <taxon>Pseudomonadota</taxon>
        <taxon>Alphaproteobacteria</taxon>
        <taxon>Hyphomicrobiales</taxon>
        <taxon>Rhizobiaceae</taxon>
        <taxon>Liberibacter</taxon>
    </lineage>
</organism>
<reference evidence="2" key="1">
    <citation type="submission" date="2019-02" db="EMBL/GenBank/DDBJ databases">
        <title>A novel Candidatus Liberibacter species associated with the New Zealand native fuchsia psyllid, Ctenarytaina fuchsiae.</title>
        <authorList>
            <person name="Thompson S.M."/>
            <person name="Jorgensen N."/>
            <person name="David C."/>
            <person name="Bulman S.R."/>
            <person name="Smith G.R."/>
        </authorList>
    </citation>
    <scope>NUCLEOTIDE SEQUENCE</scope>
    <source>
        <strain evidence="2">Oxford</strain>
    </source>
</reference>
<dbReference type="EMBL" id="SEOL01000001">
    <property type="protein sequence ID" value="MBL0848662.1"/>
    <property type="molecule type" value="Genomic_DNA"/>
</dbReference>
<dbReference type="SMART" id="SM00858">
    <property type="entry name" value="SAF"/>
    <property type="match status" value="1"/>
</dbReference>
<evidence type="ECO:0000313" key="3">
    <source>
        <dbReference type="Proteomes" id="UP000736856"/>
    </source>
</evidence>
<dbReference type="CDD" id="cd11614">
    <property type="entry name" value="SAF_CpaB_FlgA_like"/>
    <property type="match status" value="1"/>
</dbReference>
<dbReference type="AlphaFoldDB" id="A0A937AJ48"/>
<dbReference type="InterPro" id="IPR017592">
    <property type="entry name" value="Pilus_assmbl_Flp-typ_CpaB"/>
</dbReference>